<dbReference type="Proteomes" id="UP001419268">
    <property type="component" value="Unassembled WGS sequence"/>
</dbReference>
<organism evidence="1 2">
    <name type="scientific">Stephania cephalantha</name>
    <dbReference type="NCBI Taxonomy" id="152367"/>
    <lineage>
        <taxon>Eukaryota</taxon>
        <taxon>Viridiplantae</taxon>
        <taxon>Streptophyta</taxon>
        <taxon>Embryophyta</taxon>
        <taxon>Tracheophyta</taxon>
        <taxon>Spermatophyta</taxon>
        <taxon>Magnoliopsida</taxon>
        <taxon>Ranunculales</taxon>
        <taxon>Menispermaceae</taxon>
        <taxon>Menispermoideae</taxon>
        <taxon>Cissampelideae</taxon>
        <taxon>Stephania</taxon>
    </lineage>
</organism>
<sequence length="55" mass="5636">MSVLRGKGVEHDVSEARAEERVAEAGHQRGGVVGVLCLLERALARVVLAGGAVVG</sequence>
<comment type="caution">
    <text evidence="1">The sequence shown here is derived from an EMBL/GenBank/DDBJ whole genome shotgun (WGS) entry which is preliminary data.</text>
</comment>
<dbReference type="EMBL" id="JBBNAG010000004">
    <property type="protein sequence ID" value="KAK9139615.1"/>
    <property type="molecule type" value="Genomic_DNA"/>
</dbReference>
<proteinExistence type="predicted"/>
<accession>A0AAP0PG46</accession>
<gene>
    <name evidence="1" type="ORF">Scep_009296</name>
</gene>
<evidence type="ECO:0000313" key="1">
    <source>
        <dbReference type="EMBL" id="KAK9139615.1"/>
    </source>
</evidence>
<keyword evidence="2" id="KW-1185">Reference proteome</keyword>
<evidence type="ECO:0000313" key="2">
    <source>
        <dbReference type="Proteomes" id="UP001419268"/>
    </source>
</evidence>
<name>A0AAP0PG46_9MAGN</name>
<dbReference type="AlphaFoldDB" id="A0AAP0PG46"/>
<protein>
    <submittedName>
        <fullName evidence="1">Uncharacterized protein</fullName>
    </submittedName>
</protein>
<reference evidence="1 2" key="1">
    <citation type="submission" date="2024-01" db="EMBL/GenBank/DDBJ databases">
        <title>Genome assemblies of Stephania.</title>
        <authorList>
            <person name="Yang L."/>
        </authorList>
    </citation>
    <scope>NUCLEOTIDE SEQUENCE [LARGE SCALE GENOMIC DNA]</scope>
    <source>
        <strain evidence="1">JXDWG</strain>
        <tissue evidence="1">Leaf</tissue>
    </source>
</reference>